<feature type="region of interest" description="Disordered" evidence="1">
    <location>
        <begin position="573"/>
        <end position="605"/>
    </location>
</feature>
<sequence>MASSNHITNISAASYAYVTPSNRGSALASDQHASSTAAHVDSYFAHRLGTKATSGSAALGYLPTPPHVQAGSSSASVRAHEGRTQSSTRAWEQSSQRPASSVGDSVARSSFGTDMEADMHADSRRSYVPMSMYGTAEDDDEVLDSDYDEEEEENMIMEDEEYDDDDDDVDDDMELLEVKQESAATSARDEPSALSKLAATAVWTMLTPRLDVPMPPSLEALARSIHFALEATQLPRVMTHLALLYLHRLLACVDRADPVDRQRFLAAAAISGRITGSSFSAYHRLFTVALALADAYLDDHAYAGSAWSQVAGDQAPRWWNRFHLSALDMIHWRLEVADGDWTRWRSWLGDWWRAVGITCWANRGRGAAGARPPSTVASSTASRGHVKTPVTKVATPPRARHHVSPVARASVDSMPTPSPDQTPSPHCQSAAAPVHLSSASRITAQQLLTPSSSLEDIHSAKSVASLSQIAAQNAGTPTMTVVRAGITHSAASTPDSLARGQQKRQRLDRSVHAGSSPTASTTTQVRPVLLAAPSAGFPTLLLQAQTRTPSMTPTCVRAVAQSPPMRLTTTTMTTTRTASRTTVTTTTTTTTTTAPAASSRPTSLVSLPPMRVPSPACAHPYSASQETAPRWHRFSQPVAFSQLTTLEPHAFNYSARYGC</sequence>
<feature type="compositionally biased region" description="Low complexity" evidence="1">
    <location>
        <begin position="573"/>
        <end position="602"/>
    </location>
</feature>
<dbReference type="EMBL" id="KZ992492">
    <property type="protein sequence ID" value="RKP09739.1"/>
    <property type="molecule type" value="Genomic_DNA"/>
</dbReference>
<keyword evidence="3" id="KW-1185">Reference proteome</keyword>
<dbReference type="OrthoDB" id="5597052at2759"/>
<feature type="compositionally biased region" description="Acidic residues" evidence="1">
    <location>
        <begin position="136"/>
        <end position="153"/>
    </location>
</feature>
<feature type="compositionally biased region" description="Polar residues" evidence="1">
    <location>
        <begin position="513"/>
        <end position="525"/>
    </location>
</feature>
<reference evidence="3" key="1">
    <citation type="journal article" date="2018" name="Nat. Microbiol.">
        <title>Leveraging single-cell genomics to expand the fungal tree of life.</title>
        <authorList>
            <person name="Ahrendt S.R."/>
            <person name="Quandt C.A."/>
            <person name="Ciobanu D."/>
            <person name="Clum A."/>
            <person name="Salamov A."/>
            <person name="Andreopoulos B."/>
            <person name="Cheng J.F."/>
            <person name="Woyke T."/>
            <person name="Pelin A."/>
            <person name="Henrissat B."/>
            <person name="Reynolds N.K."/>
            <person name="Benny G.L."/>
            <person name="Smith M.E."/>
            <person name="James T.Y."/>
            <person name="Grigoriev I.V."/>
        </authorList>
    </citation>
    <scope>NUCLEOTIDE SEQUENCE [LARGE SCALE GENOMIC DNA]</scope>
    <source>
        <strain evidence="3">RSA 1356</strain>
    </source>
</reference>
<feature type="region of interest" description="Disordered" evidence="1">
    <location>
        <begin position="365"/>
        <end position="436"/>
    </location>
</feature>
<dbReference type="Proteomes" id="UP000271241">
    <property type="component" value="Unassembled WGS sequence"/>
</dbReference>
<evidence type="ECO:0000313" key="3">
    <source>
        <dbReference type="Proteomes" id="UP000271241"/>
    </source>
</evidence>
<organism evidence="2 3">
    <name type="scientific">Thamnocephalis sphaerospora</name>
    <dbReference type="NCBI Taxonomy" id="78915"/>
    <lineage>
        <taxon>Eukaryota</taxon>
        <taxon>Fungi</taxon>
        <taxon>Fungi incertae sedis</taxon>
        <taxon>Zoopagomycota</taxon>
        <taxon>Zoopagomycotina</taxon>
        <taxon>Zoopagomycetes</taxon>
        <taxon>Zoopagales</taxon>
        <taxon>Sigmoideomycetaceae</taxon>
        <taxon>Thamnocephalis</taxon>
    </lineage>
</organism>
<name>A0A4V1IX41_9FUNG</name>
<dbReference type="AlphaFoldDB" id="A0A4V1IX41"/>
<feature type="region of interest" description="Disordered" evidence="1">
    <location>
        <begin position="490"/>
        <end position="526"/>
    </location>
</feature>
<accession>A0A4V1IX41</accession>
<feature type="region of interest" description="Disordered" evidence="1">
    <location>
        <begin position="63"/>
        <end position="153"/>
    </location>
</feature>
<proteinExistence type="predicted"/>
<evidence type="ECO:0000313" key="2">
    <source>
        <dbReference type="EMBL" id="RKP09739.1"/>
    </source>
</evidence>
<feature type="compositionally biased region" description="Polar residues" evidence="1">
    <location>
        <begin position="84"/>
        <end position="112"/>
    </location>
</feature>
<protein>
    <submittedName>
        <fullName evidence="2">Uncharacterized protein</fullName>
    </submittedName>
</protein>
<evidence type="ECO:0000256" key="1">
    <source>
        <dbReference type="SAM" id="MobiDB-lite"/>
    </source>
</evidence>
<dbReference type="Gene3D" id="1.10.472.10">
    <property type="entry name" value="Cyclin-like"/>
    <property type="match status" value="1"/>
</dbReference>
<dbReference type="STRING" id="78915.A0A4V1IX41"/>
<gene>
    <name evidence="2" type="ORF">THASP1DRAFT_28479</name>
</gene>